<feature type="transmembrane region" description="Helical" evidence="8">
    <location>
        <begin position="101"/>
        <end position="125"/>
    </location>
</feature>
<evidence type="ECO:0000256" key="3">
    <source>
        <dbReference type="ARBA" id="ARBA00022448"/>
    </source>
</evidence>
<feature type="transmembrane region" description="Helical" evidence="8">
    <location>
        <begin position="70"/>
        <end position="94"/>
    </location>
</feature>
<protein>
    <submittedName>
        <fullName evidence="10">Putative multidrug ABC transporter permease YbhS</fullName>
    </submittedName>
</protein>
<evidence type="ECO:0000256" key="6">
    <source>
        <dbReference type="ARBA" id="ARBA00022989"/>
    </source>
</evidence>
<evidence type="ECO:0000259" key="9">
    <source>
        <dbReference type="PROSITE" id="PS51012"/>
    </source>
</evidence>
<dbReference type="InterPro" id="IPR013525">
    <property type="entry name" value="ABC2_TM"/>
</dbReference>
<keyword evidence="7 8" id="KW-0472">Membrane</keyword>
<dbReference type="InterPro" id="IPR000412">
    <property type="entry name" value="ABC_2_transport"/>
</dbReference>
<dbReference type="Pfam" id="PF12698">
    <property type="entry name" value="ABC2_membrane_3"/>
    <property type="match status" value="1"/>
</dbReference>
<comment type="caution">
    <text evidence="10">The sequence shown here is derived from an EMBL/GenBank/DDBJ whole genome shotgun (WGS) entry which is preliminary data.</text>
</comment>
<dbReference type="PANTHER" id="PTHR30294">
    <property type="entry name" value="MEMBRANE COMPONENT OF ABC TRANSPORTER YHHJ-RELATED"/>
    <property type="match status" value="1"/>
</dbReference>
<dbReference type="InterPro" id="IPR051449">
    <property type="entry name" value="ABC-2_transporter_component"/>
</dbReference>
<name>A0A645CKD5_9ZZZZ</name>
<dbReference type="GO" id="GO:0043190">
    <property type="term" value="C:ATP-binding cassette (ABC) transporter complex"/>
    <property type="evidence" value="ECO:0007669"/>
    <property type="project" value="InterPro"/>
</dbReference>
<dbReference type="InterPro" id="IPR047817">
    <property type="entry name" value="ABC2_TM_bact-type"/>
</dbReference>
<dbReference type="PROSITE" id="PS51012">
    <property type="entry name" value="ABC_TM2"/>
    <property type="match status" value="1"/>
</dbReference>
<organism evidence="10">
    <name type="scientific">bioreactor metagenome</name>
    <dbReference type="NCBI Taxonomy" id="1076179"/>
    <lineage>
        <taxon>unclassified sequences</taxon>
        <taxon>metagenomes</taxon>
        <taxon>ecological metagenomes</taxon>
    </lineage>
</organism>
<proteinExistence type="inferred from homology"/>
<evidence type="ECO:0000313" key="10">
    <source>
        <dbReference type="EMBL" id="MPM77430.1"/>
    </source>
</evidence>
<keyword evidence="5 8" id="KW-0812">Transmembrane</keyword>
<reference evidence="10" key="1">
    <citation type="submission" date="2019-08" db="EMBL/GenBank/DDBJ databases">
        <authorList>
            <person name="Kucharzyk K."/>
            <person name="Murdoch R.W."/>
            <person name="Higgins S."/>
            <person name="Loffler F."/>
        </authorList>
    </citation>
    <scope>NUCLEOTIDE SEQUENCE</scope>
</reference>
<evidence type="ECO:0000256" key="4">
    <source>
        <dbReference type="ARBA" id="ARBA00022475"/>
    </source>
</evidence>
<keyword evidence="4" id="KW-1003">Cell membrane</keyword>
<dbReference type="GO" id="GO:0140359">
    <property type="term" value="F:ABC-type transporter activity"/>
    <property type="evidence" value="ECO:0007669"/>
    <property type="project" value="InterPro"/>
</dbReference>
<gene>
    <name evidence="10" type="primary">ybhS_19</name>
    <name evidence="10" type="ORF">SDC9_124433</name>
</gene>
<keyword evidence="3" id="KW-0813">Transport</keyword>
<dbReference type="PANTHER" id="PTHR30294:SF29">
    <property type="entry name" value="MULTIDRUG ABC TRANSPORTER PERMEASE YBHS-RELATED"/>
    <property type="match status" value="1"/>
</dbReference>
<dbReference type="AlphaFoldDB" id="A0A645CKD5"/>
<dbReference type="EMBL" id="VSSQ01027936">
    <property type="protein sequence ID" value="MPM77430.1"/>
    <property type="molecule type" value="Genomic_DNA"/>
</dbReference>
<comment type="subcellular location">
    <subcellularLocation>
        <location evidence="1">Cell membrane</location>
        <topology evidence="1">Multi-pass membrane protein</topology>
    </subcellularLocation>
</comment>
<evidence type="ECO:0000256" key="1">
    <source>
        <dbReference type="ARBA" id="ARBA00004651"/>
    </source>
</evidence>
<sequence length="187" mass="20764">MILMLICAMMTSVSIAREKENGTMEILLVSPMKPLQIILSKVVPYFVISIVNLGTILLISYFIMDVPVRGSFGLLVIVSLLFIFVSLSMGLLISSVVDKQMVALLISGMVMMLPVIMLSGMLFPVENMPWFLRWLSQIIPAKWYIIAIKKIMIQGVGLQAVAKEMAVLGFMAVVLVSASLKSFKYRL</sequence>
<accession>A0A645CKD5</accession>
<keyword evidence="6 8" id="KW-1133">Transmembrane helix</keyword>
<dbReference type="PRINTS" id="PR00164">
    <property type="entry name" value="ABC2TRNSPORT"/>
</dbReference>
<evidence type="ECO:0000256" key="8">
    <source>
        <dbReference type="SAM" id="Phobius"/>
    </source>
</evidence>
<feature type="transmembrane region" description="Helical" evidence="8">
    <location>
        <begin position="160"/>
        <end position="180"/>
    </location>
</feature>
<feature type="transmembrane region" description="Helical" evidence="8">
    <location>
        <begin position="42"/>
        <end position="64"/>
    </location>
</feature>
<evidence type="ECO:0000256" key="5">
    <source>
        <dbReference type="ARBA" id="ARBA00022692"/>
    </source>
</evidence>
<comment type="similarity">
    <text evidence="2">Belongs to the ABC-2 integral membrane protein family.</text>
</comment>
<feature type="domain" description="ABC transmembrane type-2" evidence="9">
    <location>
        <begin position="1"/>
        <end position="186"/>
    </location>
</feature>
<evidence type="ECO:0000256" key="2">
    <source>
        <dbReference type="ARBA" id="ARBA00007783"/>
    </source>
</evidence>
<evidence type="ECO:0000256" key="7">
    <source>
        <dbReference type="ARBA" id="ARBA00023136"/>
    </source>
</evidence>